<dbReference type="InterPro" id="IPR018004">
    <property type="entry name" value="KilA/APSES_HTH"/>
</dbReference>
<dbReference type="Proteomes" id="UP000077786">
    <property type="component" value="Unassembled WGS sequence"/>
</dbReference>
<dbReference type="PATRIC" id="fig|38307.3.peg.1848"/>
<reference evidence="2 3" key="1">
    <citation type="submission" date="2016-03" db="EMBL/GenBank/DDBJ databases">
        <title>Draft genome sequence of Gluconobacter cerinus strain CECT 9110.</title>
        <authorList>
            <person name="Sainz F."/>
            <person name="Mas A."/>
            <person name="Torija M.J."/>
        </authorList>
    </citation>
    <scope>NUCLEOTIDE SEQUENCE [LARGE SCALE GENOMIC DNA]</scope>
    <source>
        <strain evidence="2 3">CECT 9110</strain>
    </source>
</reference>
<accession>A0A1B6VLA8</accession>
<dbReference type="GO" id="GO:0003677">
    <property type="term" value="F:DNA binding"/>
    <property type="evidence" value="ECO:0007669"/>
    <property type="project" value="InterPro"/>
</dbReference>
<protein>
    <submittedName>
        <fullName evidence="2">Prophage antirepressor</fullName>
    </submittedName>
</protein>
<sequence length="265" mass="29439">MTQLTILGTNIRQDADGRYSLGDCWQLSGKAKSNQPSEWYTSTKTQEFLRTLAGEAENSLTQTGDRGSPVTPVEVIKYGPNEGRGFWGNKEAVIHYAMWINPEFCLTVIRAFDAMVSGKGVITVQTLSREQQLASAVLLSQDIIREKDEKIAALTPKAESFDALANLEGRHNLRSAAAQCGWPQNKFIDKLISLGWVYVNPVTGRKHAYSDRIKTGMMEVKNVEVKRTGYTEGVGQPMITQKGLARLKMLLGVYQAAPSREMELH</sequence>
<evidence type="ECO:0000259" key="1">
    <source>
        <dbReference type="PROSITE" id="PS51301"/>
    </source>
</evidence>
<dbReference type="InterPro" id="IPR005039">
    <property type="entry name" value="Ant_C"/>
</dbReference>
<feature type="domain" description="KilA-N" evidence="1">
    <location>
        <begin position="1"/>
        <end position="115"/>
    </location>
</feature>
<evidence type="ECO:0000313" key="3">
    <source>
        <dbReference type="Proteomes" id="UP000077786"/>
    </source>
</evidence>
<dbReference type="RefSeq" id="WP_198150483.1">
    <property type="nucleotide sequence ID" value="NZ_LUTU01000007.1"/>
</dbReference>
<comment type="caution">
    <text evidence="2">The sequence shown here is derived from an EMBL/GenBank/DDBJ whole genome shotgun (WGS) entry which is preliminary data.</text>
</comment>
<organism evidence="2 3">
    <name type="scientific">Gluconobacter cerinus</name>
    <dbReference type="NCBI Taxonomy" id="38307"/>
    <lineage>
        <taxon>Bacteria</taxon>
        <taxon>Pseudomonadati</taxon>
        <taxon>Pseudomonadota</taxon>
        <taxon>Alphaproteobacteria</taxon>
        <taxon>Acetobacterales</taxon>
        <taxon>Acetobacteraceae</taxon>
        <taxon>Gluconobacter</taxon>
    </lineage>
</organism>
<evidence type="ECO:0000313" key="2">
    <source>
        <dbReference type="EMBL" id="OAJ67747.1"/>
    </source>
</evidence>
<dbReference type="AlphaFoldDB" id="A0A1B6VLA8"/>
<dbReference type="Pfam" id="PF04383">
    <property type="entry name" value="KilA-N"/>
    <property type="match status" value="1"/>
</dbReference>
<dbReference type="EMBL" id="LUTU01000007">
    <property type="protein sequence ID" value="OAJ67747.1"/>
    <property type="molecule type" value="Genomic_DNA"/>
</dbReference>
<dbReference type="SMART" id="SM01252">
    <property type="entry name" value="KilA-N"/>
    <property type="match status" value="1"/>
</dbReference>
<proteinExistence type="predicted"/>
<dbReference type="PROSITE" id="PS51301">
    <property type="entry name" value="KILA_N"/>
    <property type="match status" value="1"/>
</dbReference>
<gene>
    <name evidence="2" type="ORF">A0123_01789</name>
</gene>
<dbReference type="Pfam" id="PF03374">
    <property type="entry name" value="ANT"/>
    <property type="match status" value="1"/>
</dbReference>
<dbReference type="InterPro" id="IPR017880">
    <property type="entry name" value="KilA_N"/>
</dbReference>
<name>A0A1B6VLA8_9PROT</name>